<reference evidence="2 3" key="1">
    <citation type="journal article" date="2011" name="PLoS Pathog.">
        <title>Dynamic evolution of pathogenicity revealed by sequencing and comparative genomics of 19 Pseudomonas syringae isolates.</title>
        <authorList>
            <person name="Baltrus D.A."/>
            <person name="Nishimura M.T."/>
            <person name="Romanchuk A."/>
            <person name="Chang J.H."/>
            <person name="Mukhtar M.S."/>
            <person name="Cherkis K."/>
            <person name="Roach J."/>
            <person name="Grant S.R."/>
            <person name="Jones C.D."/>
            <person name="Dangl J.L."/>
        </authorList>
    </citation>
    <scope>NUCLEOTIDE SEQUENCE [LARGE SCALE GENOMIC DNA]</scope>
    <source>
        <strain evidence="2 3">1704B</strain>
    </source>
</reference>
<dbReference type="SUPFAM" id="SSF52777">
    <property type="entry name" value="CoA-dependent acyltransferases"/>
    <property type="match status" value="2"/>
</dbReference>
<dbReference type="Pfam" id="PF00668">
    <property type="entry name" value="Condensation"/>
    <property type="match status" value="1"/>
</dbReference>
<accession>F3GLI9</accession>
<feature type="domain" description="Condensation" evidence="1">
    <location>
        <begin position="1"/>
        <end position="147"/>
    </location>
</feature>
<feature type="non-terminal residue" evidence="2">
    <location>
        <position position="1"/>
    </location>
</feature>
<dbReference type="Gene3D" id="3.30.559.10">
    <property type="entry name" value="Chloramphenicol acetyltransferase-like domain"/>
    <property type="match status" value="1"/>
</dbReference>
<dbReference type="GO" id="GO:0003824">
    <property type="term" value="F:catalytic activity"/>
    <property type="evidence" value="ECO:0007669"/>
    <property type="project" value="InterPro"/>
</dbReference>
<dbReference type="InterPro" id="IPR001242">
    <property type="entry name" value="Condensation_dom"/>
</dbReference>
<name>F3GLI9_PSESJ</name>
<feature type="non-terminal residue" evidence="2">
    <location>
        <position position="149"/>
    </location>
</feature>
<sequence length="149" mass="16938">IVSDGWSMPIMVDELVRLYEGYSQGREVSLTALELQYADYALWQRTWMEAGEQARQLDYWKQQLGDQQPILELPADYPRPVVQSHAGARLAVELEPALIDGLKQVSRQQGVTLFMLLLASFQSMLHRHSGQSDIRVGVPIANRNRAETE</sequence>
<dbReference type="HOGENOM" id="CLU_1753621_0_0_6"/>
<dbReference type="InterPro" id="IPR023213">
    <property type="entry name" value="CAT-like_dom_sf"/>
</dbReference>
<evidence type="ECO:0000259" key="1">
    <source>
        <dbReference type="Pfam" id="PF00668"/>
    </source>
</evidence>
<proteinExistence type="predicted"/>
<dbReference type="EMBL" id="AEAI01002650">
    <property type="protein sequence ID" value="EGH47942.1"/>
    <property type="molecule type" value="Genomic_DNA"/>
</dbReference>
<evidence type="ECO:0000313" key="3">
    <source>
        <dbReference type="Proteomes" id="UP000004986"/>
    </source>
</evidence>
<evidence type="ECO:0000313" key="2">
    <source>
        <dbReference type="EMBL" id="EGH47942.1"/>
    </source>
</evidence>
<dbReference type="Proteomes" id="UP000004986">
    <property type="component" value="Unassembled WGS sequence"/>
</dbReference>
<organism evidence="2 3">
    <name type="scientific">Pseudomonas syringae pv. pisi str. 1704B</name>
    <dbReference type="NCBI Taxonomy" id="629263"/>
    <lineage>
        <taxon>Bacteria</taxon>
        <taxon>Pseudomonadati</taxon>
        <taxon>Pseudomonadota</taxon>
        <taxon>Gammaproteobacteria</taxon>
        <taxon>Pseudomonadales</taxon>
        <taxon>Pseudomonadaceae</taxon>
        <taxon>Pseudomonas</taxon>
        <taxon>Pseudomonas syringae</taxon>
    </lineage>
</organism>
<dbReference type="Gene3D" id="3.30.559.30">
    <property type="entry name" value="Nonribosomal peptide synthetase, condensation domain"/>
    <property type="match status" value="1"/>
</dbReference>
<keyword evidence="3" id="KW-1185">Reference proteome</keyword>
<dbReference type="PANTHER" id="PTHR45398">
    <property type="match status" value="1"/>
</dbReference>
<dbReference type="PANTHER" id="PTHR45398:SF1">
    <property type="entry name" value="ENZYME, PUTATIVE (JCVI)-RELATED"/>
    <property type="match status" value="1"/>
</dbReference>
<gene>
    <name evidence="2" type="ORF">PSYPI_38969</name>
</gene>
<protein>
    <submittedName>
        <fullName evidence="2">Amino acid adenylation</fullName>
    </submittedName>
</protein>
<dbReference type="AlphaFoldDB" id="F3GLI9"/>
<comment type="caution">
    <text evidence="2">The sequence shown here is derived from an EMBL/GenBank/DDBJ whole genome shotgun (WGS) entry which is preliminary data.</text>
</comment>